<evidence type="ECO:0000259" key="6">
    <source>
        <dbReference type="Pfam" id="PF10035"/>
    </source>
</evidence>
<evidence type="ECO:0000256" key="1">
    <source>
        <dbReference type="ARBA" id="ARBA00004651"/>
    </source>
</evidence>
<evidence type="ECO:0000256" key="3">
    <source>
        <dbReference type="ARBA" id="ARBA00022692"/>
    </source>
</evidence>
<dbReference type="EMBL" id="AP024485">
    <property type="protein sequence ID" value="BCS88094.1"/>
    <property type="molecule type" value="Genomic_DNA"/>
</dbReference>
<reference evidence="7" key="1">
    <citation type="journal article" date="2022" name="Arch. Microbiol.">
        <title>Pseudodesulfovibrio sediminis sp. nov., a mesophilic and neutrophilic sulfate-reducing bacterium isolated from sediment of a brackish lake.</title>
        <authorList>
            <person name="Takahashi A."/>
            <person name="Kojima H."/>
            <person name="Watanabe M."/>
            <person name="Fukui M."/>
        </authorList>
    </citation>
    <scope>NUCLEOTIDE SEQUENCE</scope>
    <source>
        <strain evidence="7">SF6</strain>
    </source>
</reference>
<name>A0ABM7P5C1_9BACT</name>
<dbReference type="Gene3D" id="3.30.70.120">
    <property type="match status" value="1"/>
</dbReference>
<organism evidence="7 8">
    <name type="scientific">Pseudodesulfovibrio sediminis</name>
    <dbReference type="NCBI Taxonomy" id="2810563"/>
    <lineage>
        <taxon>Bacteria</taxon>
        <taxon>Pseudomonadati</taxon>
        <taxon>Thermodesulfobacteriota</taxon>
        <taxon>Desulfovibrionia</taxon>
        <taxon>Desulfovibrionales</taxon>
        <taxon>Desulfovibrionaceae</taxon>
    </lineage>
</organism>
<dbReference type="InterPro" id="IPR019264">
    <property type="entry name" value="DUF2179"/>
</dbReference>
<dbReference type="Pfam" id="PF10035">
    <property type="entry name" value="DUF2179"/>
    <property type="match status" value="1"/>
</dbReference>
<evidence type="ECO:0000313" key="7">
    <source>
        <dbReference type="EMBL" id="BCS88094.1"/>
    </source>
</evidence>
<accession>A0ABM7P5C1</accession>
<dbReference type="Proteomes" id="UP001053296">
    <property type="component" value="Chromosome"/>
</dbReference>
<keyword evidence="8" id="KW-1185">Reference proteome</keyword>
<comment type="subcellular location">
    <subcellularLocation>
        <location evidence="1">Cell membrane</location>
        <topology evidence="1">Multi-pass membrane protein</topology>
    </subcellularLocation>
</comment>
<proteinExistence type="predicted"/>
<protein>
    <recommendedName>
        <fullName evidence="6">DUF2179 domain-containing protein</fullName>
    </recommendedName>
</protein>
<dbReference type="RefSeq" id="WP_229595442.1">
    <property type="nucleotide sequence ID" value="NZ_AP024485.1"/>
</dbReference>
<keyword evidence="4" id="KW-1133">Transmembrane helix</keyword>
<keyword evidence="5" id="KW-0472">Membrane</keyword>
<evidence type="ECO:0000256" key="2">
    <source>
        <dbReference type="ARBA" id="ARBA00022475"/>
    </source>
</evidence>
<evidence type="ECO:0000313" key="8">
    <source>
        <dbReference type="Proteomes" id="UP001053296"/>
    </source>
</evidence>
<evidence type="ECO:0000256" key="5">
    <source>
        <dbReference type="ARBA" id="ARBA00023136"/>
    </source>
</evidence>
<keyword evidence="3" id="KW-0812">Transmembrane</keyword>
<evidence type="ECO:0000256" key="4">
    <source>
        <dbReference type="ARBA" id="ARBA00022989"/>
    </source>
</evidence>
<feature type="domain" description="DUF2179" evidence="6">
    <location>
        <begin position="7"/>
        <end position="58"/>
    </location>
</feature>
<sequence>MRKLHSTIFPGKGGYTGDSIDMVFSITDSLQLRSLEQAVFDIDPEAIFIVENTFSVLGGSIARRKEY</sequence>
<dbReference type="InterPro" id="IPR015867">
    <property type="entry name" value="N-reg_PII/ATP_PRibTrfase_C"/>
</dbReference>
<gene>
    <name evidence="7" type="ORF">PSDVSF_13360</name>
</gene>
<keyword evidence="2" id="KW-1003">Cell membrane</keyword>